<accession>A0ABZ1HVQ9</accession>
<gene>
    <name evidence="1" type="ORF">VSH64_25070</name>
</gene>
<evidence type="ECO:0000313" key="1">
    <source>
        <dbReference type="EMBL" id="WSE26150.1"/>
    </source>
</evidence>
<keyword evidence="2" id="KW-1185">Reference proteome</keyword>
<sequence length="124" mass="13698">MIDTKSTEVRMDPEIKAKWIAALRSGEYEQGKRVLVENDRFCCLGVLCDLAAQAGVVVRFSSQRGFESTSDPRDVSELSLPRAVEAWAKLGSFDPKVGGYALSTWNDSRDATFSEIADLIEAHL</sequence>
<proteinExistence type="predicted"/>
<evidence type="ECO:0008006" key="3">
    <source>
        <dbReference type="Google" id="ProtNLM"/>
    </source>
</evidence>
<protein>
    <recommendedName>
        <fullName evidence="3">PH domain-containing protein</fullName>
    </recommendedName>
</protein>
<reference evidence="1 2" key="1">
    <citation type="journal article" date="2015" name="Int. J. Syst. Evol. Microbiol.">
        <title>Amycolatopsis rhabdoformis sp. nov., an actinomycete isolated from a tropical forest soil.</title>
        <authorList>
            <person name="Souza W.R."/>
            <person name="Silva R.E."/>
            <person name="Goodfellow M."/>
            <person name="Busarakam K."/>
            <person name="Figueiro F.S."/>
            <person name="Ferreira D."/>
            <person name="Rodrigues-Filho E."/>
            <person name="Moraes L.A.B."/>
            <person name="Zucchi T.D."/>
        </authorList>
    </citation>
    <scope>NUCLEOTIDE SEQUENCE [LARGE SCALE GENOMIC DNA]</scope>
    <source>
        <strain evidence="1 2">NCIMB 14900</strain>
    </source>
</reference>
<organism evidence="1 2">
    <name type="scientific">Amycolatopsis rhabdoformis</name>
    <dbReference type="NCBI Taxonomy" id="1448059"/>
    <lineage>
        <taxon>Bacteria</taxon>
        <taxon>Bacillati</taxon>
        <taxon>Actinomycetota</taxon>
        <taxon>Actinomycetes</taxon>
        <taxon>Pseudonocardiales</taxon>
        <taxon>Pseudonocardiaceae</taxon>
        <taxon>Amycolatopsis</taxon>
    </lineage>
</organism>
<name>A0ABZ1HVQ9_9PSEU</name>
<dbReference type="Proteomes" id="UP001330812">
    <property type="component" value="Chromosome"/>
</dbReference>
<evidence type="ECO:0000313" key="2">
    <source>
        <dbReference type="Proteomes" id="UP001330812"/>
    </source>
</evidence>
<dbReference type="RefSeq" id="WP_326565118.1">
    <property type="nucleotide sequence ID" value="NZ_CP142149.1"/>
</dbReference>
<dbReference type="EMBL" id="CP142149">
    <property type="protein sequence ID" value="WSE26150.1"/>
    <property type="molecule type" value="Genomic_DNA"/>
</dbReference>